<keyword evidence="3" id="KW-1185">Reference proteome</keyword>
<evidence type="ECO:0000313" key="3">
    <source>
        <dbReference type="Proteomes" id="UP000499080"/>
    </source>
</evidence>
<evidence type="ECO:0000313" key="2">
    <source>
        <dbReference type="EMBL" id="GBO13539.1"/>
    </source>
</evidence>
<dbReference type="EMBL" id="BGPR01037825">
    <property type="protein sequence ID" value="GBO13539.1"/>
    <property type="molecule type" value="Genomic_DNA"/>
</dbReference>
<protein>
    <submittedName>
        <fullName evidence="1">Uncharacterized protein</fullName>
    </submittedName>
</protein>
<accession>A0A4Y2UPS9</accession>
<name>A0A4Y2UPS9_ARAVE</name>
<proteinExistence type="predicted"/>
<sequence length="168" mass="19008">MMRTTPGLASPSPNFCTTPAGGRLPRTYDLACNRSTYTETLQWNRVSNLELSSSEAETLSLGHRCPLCVVFSARQRNLKSKPSCNELCDFSSLQHSSLTFLPFLPHLNSEVVFSARQSNLKSKPSCNELCDSLHCNTPVWRFDHFPSCLQSFLHRKTDEKRTKLPIQK</sequence>
<reference evidence="1 3" key="1">
    <citation type="journal article" date="2019" name="Sci. Rep.">
        <title>Orb-weaving spider Araneus ventricosus genome elucidates the spidroin gene catalogue.</title>
        <authorList>
            <person name="Kono N."/>
            <person name="Nakamura H."/>
            <person name="Ohtoshi R."/>
            <person name="Moran D.A.P."/>
            <person name="Shinohara A."/>
            <person name="Yoshida Y."/>
            <person name="Fujiwara M."/>
            <person name="Mori M."/>
            <person name="Tomita M."/>
            <person name="Arakawa K."/>
        </authorList>
    </citation>
    <scope>NUCLEOTIDE SEQUENCE [LARGE SCALE GENOMIC DNA]</scope>
</reference>
<dbReference type="EMBL" id="BGPR01037823">
    <property type="protein sequence ID" value="GBO13537.1"/>
    <property type="molecule type" value="Genomic_DNA"/>
</dbReference>
<gene>
    <name evidence="2" type="ORF">AVEN_216177_1</name>
    <name evidence="1" type="ORF">AVEN_32212_1</name>
</gene>
<comment type="caution">
    <text evidence="1">The sequence shown here is derived from an EMBL/GenBank/DDBJ whole genome shotgun (WGS) entry which is preliminary data.</text>
</comment>
<evidence type="ECO:0000313" key="1">
    <source>
        <dbReference type="EMBL" id="GBO13537.1"/>
    </source>
</evidence>
<organism evidence="1 3">
    <name type="scientific">Araneus ventricosus</name>
    <name type="common">Orbweaver spider</name>
    <name type="synonym">Epeira ventricosa</name>
    <dbReference type="NCBI Taxonomy" id="182803"/>
    <lineage>
        <taxon>Eukaryota</taxon>
        <taxon>Metazoa</taxon>
        <taxon>Ecdysozoa</taxon>
        <taxon>Arthropoda</taxon>
        <taxon>Chelicerata</taxon>
        <taxon>Arachnida</taxon>
        <taxon>Araneae</taxon>
        <taxon>Araneomorphae</taxon>
        <taxon>Entelegynae</taxon>
        <taxon>Araneoidea</taxon>
        <taxon>Araneidae</taxon>
        <taxon>Araneus</taxon>
    </lineage>
</organism>
<dbReference type="AlphaFoldDB" id="A0A4Y2UPS9"/>
<dbReference type="Proteomes" id="UP000499080">
    <property type="component" value="Unassembled WGS sequence"/>
</dbReference>